<comment type="similarity">
    <text evidence="1 2">Belongs to the glycosyl hydrolase 1 family.</text>
</comment>
<accession>A0ABC8UPQ6</accession>
<evidence type="ECO:0000313" key="3">
    <source>
        <dbReference type="EMBL" id="CAK9183046.1"/>
    </source>
</evidence>
<gene>
    <name evidence="3" type="ORF">ILEXP_LOCUS53279</name>
</gene>
<evidence type="ECO:0000256" key="2">
    <source>
        <dbReference type="RuleBase" id="RU003690"/>
    </source>
</evidence>
<dbReference type="EMBL" id="CAUOFW020008502">
    <property type="protein sequence ID" value="CAK9183046.1"/>
    <property type="molecule type" value="Genomic_DNA"/>
</dbReference>
<name>A0ABC8UPQ6_9AQUA</name>
<reference evidence="3 4" key="1">
    <citation type="submission" date="2024-02" db="EMBL/GenBank/DDBJ databases">
        <authorList>
            <person name="Vignale AGUSTIN F."/>
            <person name="Sosa J E."/>
            <person name="Modenutti C."/>
        </authorList>
    </citation>
    <scope>NUCLEOTIDE SEQUENCE [LARGE SCALE GENOMIC DNA]</scope>
</reference>
<dbReference type="InterPro" id="IPR001360">
    <property type="entry name" value="Glyco_hydro_1"/>
</dbReference>
<proteinExistence type="inferred from homology"/>
<dbReference type="PANTHER" id="PTHR10353:SF175">
    <property type="entry name" value="BETA-GLUCOSIDASE 18-LIKE ISOFORM X1"/>
    <property type="match status" value="1"/>
</dbReference>
<dbReference type="InterPro" id="IPR017853">
    <property type="entry name" value="GH"/>
</dbReference>
<dbReference type="SUPFAM" id="SSF51445">
    <property type="entry name" value="(Trans)glycosidases"/>
    <property type="match status" value="1"/>
</dbReference>
<protein>
    <recommendedName>
        <fullName evidence="5">Beta-glucosidase</fullName>
    </recommendedName>
</protein>
<evidence type="ECO:0008006" key="5">
    <source>
        <dbReference type="Google" id="ProtNLM"/>
    </source>
</evidence>
<evidence type="ECO:0000313" key="4">
    <source>
        <dbReference type="Proteomes" id="UP001642360"/>
    </source>
</evidence>
<sequence length="253" mass="28489">MTISKPNLFAETAYERGWYPPAHCSPPFGSCSVGNSDVEPLTAVNNMLLAHAKAAKLYRERFQPKEGGFIGIVAHMFMFKPLTDSQFDREAANRAMAFNVAWTLDPLVYGDYPPEMCRYHGSELPKFSLEEKELLKGSIDFIGINHYSALYAKDCLHSSCSQGTDRAIRGFVYLTGERDGISIGEPTGLSIFYVVPRGMVEIVDYVKKRYHNKPMFVTENGYSPPEEQGIKVQELLHDVKRVEYHKAYLASLA</sequence>
<comment type="caution">
    <text evidence="3">The sequence shown here is derived from an EMBL/GenBank/DDBJ whole genome shotgun (WGS) entry which is preliminary data.</text>
</comment>
<dbReference type="Gene3D" id="3.20.20.80">
    <property type="entry name" value="Glycosidases"/>
    <property type="match status" value="1"/>
</dbReference>
<dbReference type="AlphaFoldDB" id="A0ABC8UPQ6"/>
<dbReference type="PANTHER" id="PTHR10353">
    <property type="entry name" value="GLYCOSYL HYDROLASE"/>
    <property type="match status" value="1"/>
</dbReference>
<organism evidence="3 4">
    <name type="scientific">Ilex paraguariensis</name>
    <name type="common">yerba mate</name>
    <dbReference type="NCBI Taxonomy" id="185542"/>
    <lineage>
        <taxon>Eukaryota</taxon>
        <taxon>Viridiplantae</taxon>
        <taxon>Streptophyta</taxon>
        <taxon>Embryophyta</taxon>
        <taxon>Tracheophyta</taxon>
        <taxon>Spermatophyta</taxon>
        <taxon>Magnoliopsida</taxon>
        <taxon>eudicotyledons</taxon>
        <taxon>Gunneridae</taxon>
        <taxon>Pentapetalae</taxon>
        <taxon>asterids</taxon>
        <taxon>campanulids</taxon>
        <taxon>Aquifoliales</taxon>
        <taxon>Aquifoliaceae</taxon>
        <taxon>Ilex</taxon>
    </lineage>
</organism>
<keyword evidence="4" id="KW-1185">Reference proteome</keyword>
<evidence type="ECO:0000256" key="1">
    <source>
        <dbReference type="ARBA" id="ARBA00010838"/>
    </source>
</evidence>
<dbReference type="Pfam" id="PF00232">
    <property type="entry name" value="Glyco_hydro_1"/>
    <property type="match status" value="1"/>
</dbReference>
<dbReference type="PRINTS" id="PR00131">
    <property type="entry name" value="GLHYDRLASE1"/>
</dbReference>
<dbReference type="Proteomes" id="UP001642360">
    <property type="component" value="Unassembled WGS sequence"/>
</dbReference>